<dbReference type="FunFam" id="3.90.400.10:FF:000003">
    <property type="entry name" value="Probable alpha-glucosidase (Maltase)"/>
    <property type="match status" value="1"/>
</dbReference>
<dbReference type="InterPro" id="IPR006047">
    <property type="entry name" value="GH13_cat_dom"/>
</dbReference>
<dbReference type="EC" id="3.2.1.20" evidence="3"/>
<evidence type="ECO:0000256" key="6">
    <source>
        <dbReference type="ARBA" id="ARBA00026248"/>
    </source>
</evidence>
<dbReference type="GO" id="GO:0004556">
    <property type="term" value="F:alpha-amylase activity"/>
    <property type="evidence" value="ECO:0007669"/>
    <property type="project" value="TreeGrafter"/>
</dbReference>
<dbReference type="SUPFAM" id="SSF51445">
    <property type="entry name" value="(Trans)glycosidases"/>
    <property type="match status" value="1"/>
</dbReference>
<dbReference type="InterPro" id="IPR013780">
    <property type="entry name" value="Glyco_hydro_b"/>
</dbReference>
<dbReference type="AlphaFoldDB" id="A0A9W8YWY2"/>
<dbReference type="OrthoDB" id="1740265at2759"/>
<dbReference type="SMART" id="SM00642">
    <property type="entry name" value="Aamy"/>
    <property type="match status" value="1"/>
</dbReference>
<evidence type="ECO:0000256" key="4">
    <source>
        <dbReference type="ARBA" id="ARBA00022801"/>
    </source>
</evidence>
<dbReference type="Gene3D" id="2.60.40.1180">
    <property type="entry name" value="Golgi alpha-mannosidase II"/>
    <property type="match status" value="1"/>
</dbReference>
<gene>
    <name evidence="10" type="ORF">N0V93_005627</name>
</gene>
<dbReference type="InterPro" id="IPR045857">
    <property type="entry name" value="O16G_dom_2"/>
</dbReference>
<dbReference type="InterPro" id="IPR017853">
    <property type="entry name" value="GH"/>
</dbReference>
<dbReference type="FunFam" id="2.60.40.1180:FF:000007">
    <property type="entry name" value="Sucrose isomerase"/>
    <property type="match status" value="1"/>
</dbReference>
<name>A0A9W8YWY2_9PEZI</name>
<keyword evidence="4" id="KW-0378">Hydrolase</keyword>
<sequence>MASDKIWWKEGVAYQIYPASFKDGNGDGLGDIPGIISKVDYLKDLGIDIVWVSPMFESPQVDMGYDISNYEAVHEPYGTVEDMEVLIKECHQRGMRLILDLVVNHTSDQHAWFKESRSSKSNPKRDWYIWRAPRYSSTGERIPPTNWRSYFSGPAWTFDEATGEYYLHLFAKEQPDLNWESEACRNAIYDSAMRFWLDKGVDGFRIDTVNMYSKGPVSDLRDAPVEDKRVFEQPAWSLYANGPRMHEFLKEMNQEVLGKYDTMTVGELPHTPNPARVLDYVRGMNKELSMVFQFDMVDLGHGTTHKYDFQPWKLPDLKAIVTKWQQFIEGTDGWTTAFCENHDLGRSVTRYASDAPEHRAHAAKMLALFMSSLTGTLFIYQGQEIGMVNIPRDWPIEEYKDIEALGYYEYVKKTTNNDPEALARVLKNMAILGRDNARTPIQWDDSAHGGFTTSKEGPWMRVNDSYTDINVAKQLVEPHSVLNFWKEMIKFRKAHADLLVYGTFEVLDTSGDKTFVYTKKHGSEMALVALNFSSEEQSFNLPASGDYSLQVRNYDQGLDTGKKVSGGSEISLQPWEGQLYIFEGPSS</sequence>
<reference evidence="10" key="1">
    <citation type="submission" date="2022-10" db="EMBL/GenBank/DDBJ databases">
        <title>Tapping the CABI collections for fungal endophytes: first genome assemblies for Collariella, Neodidymelliopsis, Ascochyta clinopodiicola, Didymella pomorum, Didymosphaeria variabile, Neocosmospora piperis and Neocucurbitaria cava.</title>
        <authorList>
            <person name="Hill R."/>
        </authorList>
    </citation>
    <scope>NUCLEOTIDE SEQUENCE</scope>
    <source>
        <strain evidence="10">IMI 355082</strain>
    </source>
</reference>
<dbReference type="GO" id="GO:0005987">
    <property type="term" value="P:sucrose catabolic process"/>
    <property type="evidence" value="ECO:0007669"/>
    <property type="project" value="TreeGrafter"/>
</dbReference>
<dbReference type="CDD" id="cd11333">
    <property type="entry name" value="AmyAc_SI_OligoGlu_DGase"/>
    <property type="match status" value="1"/>
</dbReference>
<keyword evidence="6" id="KW-0462">Maltose metabolism</keyword>
<proteinExistence type="inferred from homology"/>
<evidence type="ECO:0000256" key="7">
    <source>
        <dbReference type="ARBA" id="ARBA00041343"/>
    </source>
</evidence>
<dbReference type="GO" id="GO:0004558">
    <property type="term" value="F:alpha-1,4-glucosidase activity"/>
    <property type="evidence" value="ECO:0007669"/>
    <property type="project" value="UniProtKB-EC"/>
</dbReference>
<comment type="catalytic activity">
    <reaction evidence="1">
        <text>Hydrolysis of terminal, non-reducing (1-&gt;4)-linked alpha-D-glucose residues with release of alpha-D-glucose.</text>
        <dbReference type="EC" id="3.2.1.20"/>
    </reaction>
</comment>
<evidence type="ECO:0000256" key="2">
    <source>
        <dbReference type="ARBA" id="ARBA00008061"/>
    </source>
</evidence>
<feature type="domain" description="Glycosyl hydrolase family 13 catalytic" evidence="9">
    <location>
        <begin position="15"/>
        <end position="438"/>
    </location>
</feature>
<dbReference type="GO" id="GO:0033934">
    <property type="term" value="F:glucan 1,4-alpha-maltotriohydrolase activity"/>
    <property type="evidence" value="ECO:0007669"/>
    <property type="project" value="TreeGrafter"/>
</dbReference>
<dbReference type="FunFam" id="3.20.20.80:FF:000087">
    <property type="entry name" value="Oligo-1,6-glucosidase IMA1"/>
    <property type="match status" value="1"/>
</dbReference>
<dbReference type="Gene3D" id="3.20.20.80">
    <property type="entry name" value="Glycosidases"/>
    <property type="match status" value="1"/>
</dbReference>
<keyword evidence="5" id="KW-0326">Glycosidase</keyword>
<dbReference type="GO" id="GO:0004574">
    <property type="term" value="F:oligo-1,6-glucosidase activity"/>
    <property type="evidence" value="ECO:0007669"/>
    <property type="project" value="TreeGrafter"/>
</dbReference>
<dbReference type="PANTHER" id="PTHR10357:SF222">
    <property type="entry name" value="MALTASE MALT (AFU_ORTHOLOGUE AFUA_8G07070)"/>
    <property type="match status" value="1"/>
</dbReference>
<evidence type="ECO:0000256" key="8">
    <source>
        <dbReference type="ARBA" id="ARBA00073730"/>
    </source>
</evidence>
<evidence type="ECO:0000259" key="9">
    <source>
        <dbReference type="SMART" id="SM00642"/>
    </source>
</evidence>
<dbReference type="EMBL" id="JAPEVB010000003">
    <property type="protein sequence ID" value="KAJ4392007.1"/>
    <property type="molecule type" value="Genomic_DNA"/>
</dbReference>
<accession>A0A9W8YWY2</accession>
<dbReference type="GO" id="GO:0004575">
    <property type="term" value="F:sucrose alpha-glucosidase activity"/>
    <property type="evidence" value="ECO:0007669"/>
    <property type="project" value="TreeGrafter"/>
</dbReference>
<dbReference type="Gene3D" id="3.90.400.10">
    <property type="entry name" value="Oligo-1,6-glucosidase, Domain 2"/>
    <property type="match status" value="1"/>
</dbReference>
<comment type="similarity">
    <text evidence="2">Belongs to the glycosyl hydrolase 13 family.</text>
</comment>
<protein>
    <recommendedName>
        <fullName evidence="8">Alpha-glucosidase</fullName>
        <ecNumber evidence="3">3.2.1.20</ecNumber>
    </recommendedName>
    <alternativeName>
        <fullName evidence="7">Maltase</fullName>
    </alternativeName>
</protein>
<dbReference type="FunFam" id="3.20.20.80:FF:000064">
    <property type="entry name" value="Oligo-1,6-glucosidase"/>
    <property type="match status" value="1"/>
</dbReference>
<evidence type="ECO:0000256" key="1">
    <source>
        <dbReference type="ARBA" id="ARBA00001657"/>
    </source>
</evidence>
<evidence type="ECO:0000313" key="10">
    <source>
        <dbReference type="EMBL" id="KAJ4392007.1"/>
    </source>
</evidence>
<dbReference type="Proteomes" id="UP001140453">
    <property type="component" value="Unassembled WGS sequence"/>
</dbReference>
<keyword evidence="11" id="KW-1185">Reference proteome</keyword>
<evidence type="ECO:0000256" key="5">
    <source>
        <dbReference type="ARBA" id="ARBA00023295"/>
    </source>
</evidence>
<organism evidence="10 11">
    <name type="scientific">Gnomoniopsis smithogilvyi</name>
    <dbReference type="NCBI Taxonomy" id="1191159"/>
    <lineage>
        <taxon>Eukaryota</taxon>
        <taxon>Fungi</taxon>
        <taxon>Dikarya</taxon>
        <taxon>Ascomycota</taxon>
        <taxon>Pezizomycotina</taxon>
        <taxon>Sordariomycetes</taxon>
        <taxon>Sordariomycetidae</taxon>
        <taxon>Diaporthales</taxon>
        <taxon>Gnomoniaceae</taxon>
        <taxon>Gnomoniopsis</taxon>
    </lineage>
</organism>
<dbReference type="Pfam" id="PF00128">
    <property type="entry name" value="Alpha-amylase"/>
    <property type="match status" value="1"/>
</dbReference>
<dbReference type="SUPFAM" id="SSF51011">
    <property type="entry name" value="Glycosyl hydrolase domain"/>
    <property type="match status" value="1"/>
</dbReference>
<evidence type="ECO:0000313" key="11">
    <source>
        <dbReference type="Proteomes" id="UP001140453"/>
    </source>
</evidence>
<evidence type="ECO:0000256" key="3">
    <source>
        <dbReference type="ARBA" id="ARBA00012741"/>
    </source>
</evidence>
<dbReference type="GO" id="GO:0000025">
    <property type="term" value="P:maltose catabolic process"/>
    <property type="evidence" value="ECO:0007669"/>
    <property type="project" value="TreeGrafter"/>
</dbReference>
<dbReference type="PANTHER" id="PTHR10357">
    <property type="entry name" value="ALPHA-AMYLASE FAMILY MEMBER"/>
    <property type="match status" value="1"/>
</dbReference>
<comment type="caution">
    <text evidence="10">The sequence shown here is derived from an EMBL/GenBank/DDBJ whole genome shotgun (WGS) entry which is preliminary data.</text>
</comment>